<comment type="caution">
    <text evidence="3">The sequence shown here is derived from an EMBL/GenBank/DDBJ whole genome shotgun (WGS) entry which is preliminary data.</text>
</comment>
<dbReference type="SMART" id="SM00226">
    <property type="entry name" value="LMWPc"/>
    <property type="match status" value="1"/>
</dbReference>
<evidence type="ECO:0000256" key="1">
    <source>
        <dbReference type="ARBA" id="ARBA00022849"/>
    </source>
</evidence>
<dbReference type="InterPro" id="IPR036196">
    <property type="entry name" value="Ptyr_pPase_sf"/>
</dbReference>
<feature type="domain" description="Phosphotyrosine protein phosphatase I" evidence="2">
    <location>
        <begin position="6"/>
        <end position="144"/>
    </location>
</feature>
<dbReference type="EMBL" id="WNKX01000005">
    <property type="protein sequence ID" value="MTW10606.1"/>
    <property type="molecule type" value="Genomic_DNA"/>
</dbReference>
<dbReference type="Gene3D" id="3.40.50.2300">
    <property type="match status" value="1"/>
</dbReference>
<keyword evidence="1" id="KW-0059">Arsenical resistance</keyword>
<keyword evidence="4" id="KW-1185">Reference proteome</keyword>
<name>A0A6L6QG03_9BURK</name>
<dbReference type="Pfam" id="PF01451">
    <property type="entry name" value="LMWPc"/>
    <property type="match status" value="1"/>
</dbReference>
<gene>
    <name evidence="3" type="ORF">GM658_08305</name>
</gene>
<organism evidence="3 4">
    <name type="scientific">Massilia eburnea</name>
    <dbReference type="NCBI Taxonomy" id="1776165"/>
    <lineage>
        <taxon>Bacteria</taxon>
        <taxon>Pseudomonadati</taxon>
        <taxon>Pseudomonadota</taxon>
        <taxon>Betaproteobacteria</taxon>
        <taxon>Burkholderiales</taxon>
        <taxon>Oxalobacteraceae</taxon>
        <taxon>Telluria group</taxon>
        <taxon>Massilia</taxon>
    </lineage>
</organism>
<dbReference type="PANTHER" id="PTHR43428:SF1">
    <property type="entry name" value="ARSENATE REDUCTASE"/>
    <property type="match status" value="1"/>
</dbReference>
<evidence type="ECO:0000259" key="2">
    <source>
        <dbReference type="SMART" id="SM00226"/>
    </source>
</evidence>
<dbReference type="InterPro" id="IPR023485">
    <property type="entry name" value="Ptyr_pPase"/>
</dbReference>
<dbReference type="AlphaFoldDB" id="A0A6L6QG03"/>
<evidence type="ECO:0000313" key="4">
    <source>
        <dbReference type="Proteomes" id="UP000472320"/>
    </source>
</evidence>
<accession>A0A6L6QG03</accession>
<dbReference type="CDD" id="cd16345">
    <property type="entry name" value="LMWP_ArsC"/>
    <property type="match status" value="1"/>
</dbReference>
<dbReference type="SUPFAM" id="SSF52788">
    <property type="entry name" value="Phosphotyrosine protein phosphatases I"/>
    <property type="match status" value="1"/>
</dbReference>
<sequence>MSQKTYNVLFICTGNSARSIMAEAILNAIGGGRFQAFSAGSHPTGKVNPFAIEQAKAVGYSVADMRSKSWEEFSKPDAPALDFVITVCDRAAGEVCPVWPGQPVTAHWGFTDPATATGTDDEVRHVFATVCREIKTRLDIFCSLPVEKLDKLALKRELARIGEVKA</sequence>
<evidence type="ECO:0000313" key="3">
    <source>
        <dbReference type="EMBL" id="MTW10606.1"/>
    </source>
</evidence>
<reference evidence="3 4" key="1">
    <citation type="submission" date="2019-11" db="EMBL/GenBank/DDBJ databases">
        <title>Type strains purchased from KCTC, JCM and DSMZ.</title>
        <authorList>
            <person name="Lu H."/>
        </authorList>
    </citation>
    <scope>NUCLEOTIDE SEQUENCE [LARGE SCALE GENOMIC DNA]</scope>
    <source>
        <strain evidence="3 4">JCM 31587</strain>
    </source>
</reference>
<protein>
    <submittedName>
        <fullName evidence="3">Arsenate reductase ArsC</fullName>
    </submittedName>
</protein>
<dbReference type="PANTHER" id="PTHR43428">
    <property type="entry name" value="ARSENATE REDUCTASE"/>
    <property type="match status" value="1"/>
</dbReference>
<proteinExistence type="predicted"/>
<dbReference type="OrthoDB" id="9793058at2"/>
<dbReference type="Proteomes" id="UP000472320">
    <property type="component" value="Unassembled WGS sequence"/>
</dbReference>
<dbReference type="GO" id="GO:0046685">
    <property type="term" value="P:response to arsenic-containing substance"/>
    <property type="evidence" value="ECO:0007669"/>
    <property type="project" value="UniProtKB-KW"/>
</dbReference>
<dbReference type="RefSeq" id="WP_155453551.1">
    <property type="nucleotide sequence ID" value="NZ_WNKX01000005.1"/>
</dbReference>